<gene>
    <name evidence="1" type="ORF">BECKLFY1418A_GA0070994_11038</name>
</gene>
<organism evidence="1">
    <name type="scientific">Candidatus Kentrum sp. LFY</name>
    <dbReference type="NCBI Taxonomy" id="2126342"/>
    <lineage>
        <taxon>Bacteria</taxon>
        <taxon>Pseudomonadati</taxon>
        <taxon>Pseudomonadota</taxon>
        <taxon>Gammaproteobacteria</taxon>
        <taxon>Candidatus Kentrum</taxon>
    </lineage>
</organism>
<name>A0A450V4F1_9GAMM</name>
<protein>
    <submittedName>
        <fullName evidence="1">Uncharacterized protein</fullName>
    </submittedName>
</protein>
<reference evidence="1" key="1">
    <citation type="submission" date="2019-02" db="EMBL/GenBank/DDBJ databases">
        <authorList>
            <person name="Gruber-Vodicka R. H."/>
            <person name="Seah K. B. B."/>
        </authorList>
    </citation>
    <scope>NUCLEOTIDE SEQUENCE</scope>
    <source>
        <strain evidence="1">BECK_M6</strain>
    </source>
</reference>
<evidence type="ECO:0000313" key="1">
    <source>
        <dbReference type="EMBL" id="VFJ99663.1"/>
    </source>
</evidence>
<dbReference type="EMBL" id="CAADFH010000103">
    <property type="protein sequence ID" value="VFJ99663.1"/>
    <property type="molecule type" value="Genomic_DNA"/>
</dbReference>
<dbReference type="AlphaFoldDB" id="A0A450V4F1"/>
<sequence length="152" mass="17050">MRRTWIVIVASRPEHVSALRQDRTGGWALVHASGSSFFRYLEYLFVSRSASRLDRVLRGATSALPRLDHALSVRGKASLAYARISYGRMATARGLIAGDPSRFFPGGLMINRLAKLVLDPTKRNPVLVKRDWRLVKFGSNREAEREINKPGS</sequence>
<accession>A0A450V4F1</accession>
<proteinExistence type="predicted"/>